<dbReference type="Proteomes" id="UP000717996">
    <property type="component" value="Unassembled WGS sequence"/>
</dbReference>
<keyword evidence="1" id="KW-0479">Metal-binding</keyword>
<dbReference type="GO" id="GO:0008270">
    <property type="term" value="F:zinc ion binding"/>
    <property type="evidence" value="ECO:0007669"/>
    <property type="project" value="UniProtKB-KW"/>
</dbReference>
<reference evidence="3" key="1">
    <citation type="journal article" date="2020" name="Microb. Genom.">
        <title>Genetic diversity of clinical and environmental Mucorales isolates obtained from an investigation of mucormycosis cases among solid organ transplant recipients.</title>
        <authorList>
            <person name="Nguyen M.H."/>
            <person name="Kaul D."/>
            <person name="Muto C."/>
            <person name="Cheng S.J."/>
            <person name="Richter R.A."/>
            <person name="Bruno V.M."/>
            <person name="Liu G."/>
            <person name="Beyhan S."/>
            <person name="Sundermann A.J."/>
            <person name="Mounaud S."/>
            <person name="Pasculle A.W."/>
            <person name="Nierman W.C."/>
            <person name="Driscoll E."/>
            <person name="Cumbie R."/>
            <person name="Clancy C.J."/>
            <person name="Dupont C.L."/>
        </authorList>
    </citation>
    <scope>NUCLEOTIDE SEQUENCE</scope>
    <source>
        <strain evidence="3">GL16</strain>
    </source>
</reference>
<organism evidence="3 4">
    <name type="scientific">Rhizopus oryzae</name>
    <name type="common">Mucormycosis agent</name>
    <name type="synonym">Rhizopus arrhizus var. delemar</name>
    <dbReference type="NCBI Taxonomy" id="64495"/>
    <lineage>
        <taxon>Eukaryota</taxon>
        <taxon>Fungi</taxon>
        <taxon>Fungi incertae sedis</taxon>
        <taxon>Mucoromycota</taxon>
        <taxon>Mucoromycotina</taxon>
        <taxon>Mucoromycetes</taxon>
        <taxon>Mucorales</taxon>
        <taxon>Mucorineae</taxon>
        <taxon>Rhizopodaceae</taxon>
        <taxon>Rhizopus</taxon>
    </lineage>
</organism>
<keyword evidence="1" id="KW-0863">Zinc-finger</keyword>
<dbReference type="AlphaFoldDB" id="A0A9P6Y829"/>
<dbReference type="InterPro" id="IPR013087">
    <property type="entry name" value="Znf_C2H2_type"/>
</dbReference>
<keyword evidence="1" id="KW-0862">Zinc</keyword>
<accession>A0A9P6Y829</accession>
<dbReference type="OrthoDB" id="2279781at2759"/>
<dbReference type="EMBL" id="JAANIT010001179">
    <property type="protein sequence ID" value="KAG1541757.1"/>
    <property type="molecule type" value="Genomic_DNA"/>
</dbReference>
<proteinExistence type="predicted"/>
<evidence type="ECO:0000256" key="1">
    <source>
        <dbReference type="PROSITE-ProRule" id="PRU00042"/>
    </source>
</evidence>
<gene>
    <name evidence="3" type="ORF">G6F51_007697</name>
</gene>
<evidence type="ECO:0000313" key="4">
    <source>
        <dbReference type="Proteomes" id="UP000717996"/>
    </source>
</evidence>
<comment type="caution">
    <text evidence="3">The sequence shown here is derived from an EMBL/GenBank/DDBJ whole genome shotgun (WGS) entry which is preliminary data.</text>
</comment>
<protein>
    <recommendedName>
        <fullName evidence="2">C2H2-type domain-containing protein</fullName>
    </recommendedName>
</protein>
<dbReference type="PROSITE" id="PS50157">
    <property type="entry name" value="ZINC_FINGER_C2H2_2"/>
    <property type="match status" value="1"/>
</dbReference>
<sequence length="99" mass="11451">MTLTTNIVLYNNCFECDKKGFTTPQKPRKHLRITHEIHVAATPHGIRRRNTDEFNFVKEDFAPPKVAHSACPSCLQHFEKINDLKSHFDTTHLLDHPSD</sequence>
<evidence type="ECO:0000313" key="3">
    <source>
        <dbReference type="EMBL" id="KAG1541757.1"/>
    </source>
</evidence>
<feature type="domain" description="C2H2-type" evidence="2">
    <location>
        <begin position="69"/>
        <end position="97"/>
    </location>
</feature>
<dbReference type="PROSITE" id="PS00028">
    <property type="entry name" value="ZINC_FINGER_C2H2_1"/>
    <property type="match status" value="1"/>
</dbReference>
<dbReference type="Gene3D" id="3.30.160.60">
    <property type="entry name" value="Classic Zinc Finger"/>
    <property type="match status" value="1"/>
</dbReference>
<evidence type="ECO:0000259" key="2">
    <source>
        <dbReference type="PROSITE" id="PS50157"/>
    </source>
</evidence>
<name>A0A9P6Y829_RHIOR</name>